<keyword evidence="2" id="KW-1185">Reference proteome</keyword>
<dbReference type="EMBL" id="JGZL01000003">
    <property type="protein sequence ID" value="KFI90505.1"/>
    <property type="molecule type" value="Genomic_DNA"/>
</dbReference>
<comment type="caution">
    <text evidence="1">The sequence shown here is derived from an EMBL/GenBank/DDBJ whole genome shotgun (WGS) entry which is preliminary data.</text>
</comment>
<proteinExistence type="predicted"/>
<evidence type="ECO:0000313" key="1">
    <source>
        <dbReference type="EMBL" id="KFI90505.1"/>
    </source>
</evidence>
<evidence type="ECO:0000313" key="2">
    <source>
        <dbReference type="Proteomes" id="UP000029078"/>
    </source>
</evidence>
<dbReference type="AlphaFoldDB" id="A0A087D4Q5"/>
<organism evidence="1 2">
    <name type="scientific">Bifidobacterium ruminantium</name>
    <dbReference type="NCBI Taxonomy" id="78346"/>
    <lineage>
        <taxon>Bacteria</taxon>
        <taxon>Bacillati</taxon>
        <taxon>Actinomycetota</taxon>
        <taxon>Actinomycetes</taxon>
        <taxon>Bifidobacteriales</taxon>
        <taxon>Bifidobacteriaceae</taxon>
        <taxon>Bifidobacterium</taxon>
    </lineage>
</organism>
<protein>
    <submittedName>
        <fullName evidence="1">Uncharacterized protein</fullName>
    </submittedName>
</protein>
<dbReference type="STRING" id="78346.BRUM_0271"/>
<dbReference type="Proteomes" id="UP000029078">
    <property type="component" value="Unassembled WGS sequence"/>
</dbReference>
<sequence length="30" mass="3656">MMDSYGYRLVMLINAIEDMRIVYSLFFNYS</sequence>
<name>A0A087D4Q5_BIFRU</name>
<reference evidence="1 2" key="1">
    <citation type="submission" date="2014-03" db="EMBL/GenBank/DDBJ databases">
        <title>Genomics of Bifidobacteria.</title>
        <authorList>
            <person name="Ventura M."/>
            <person name="Milani C."/>
            <person name="Lugli G.A."/>
        </authorList>
    </citation>
    <scope>NUCLEOTIDE SEQUENCE [LARGE SCALE GENOMIC DNA]</scope>
    <source>
        <strain evidence="1 2">LMG 21811</strain>
    </source>
</reference>
<accession>A0A087D4Q5</accession>
<gene>
    <name evidence="1" type="ORF">BRUM_0271</name>
</gene>